<proteinExistence type="predicted"/>
<evidence type="ECO:0000313" key="2">
    <source>
        <dbReference type="Proteomes" id="UP000198211"/>
    </source>
</evidence>
<dbReference type="EMBL" id="NBNE01001289">
    <property type="protein sequence ID" value="OWZ14657.1"/>
    <property type="molecule type" value="Genomic_DNA"/>
</dbReference>
<organism evidence="1 2">
    <name type="scientific">Phytophthora megakarya</name>
    <dbReference type="NCBI Taxonomy" id="4795"/>
    <lineage>
        <taxon>Eukaryota</taxon>
        <taxon>Sar</taxon>
        <taxon>Stramenopiles</taxon>
        <taxon>Oomycota</taxon>
        <taxon>Peronosporomycetes</taxon>
        <taxon>Peronosporales</taxon>
        <taxon>Peronosporaceae</taxon>
        <taxon>Phytophthora</taxon>
    </lineage>
</organism>
<dbReference type="AlphaFoldDB" id="A0A225WCE9"/>
<reference evidence="2" key="1">
    <citation type="submission" date="2017-03" db="EMBL/GenBank/DDBJ databases">
        <title>Phytopthora megakarya and P. palmivora, two closely related causual agents of cacao black pod achieved similar genome size and gene model numbers by different mechanisms.</title>
        <authorList>
            <person name="Ali S."/>
            <person name="Shao J."/>
            <person name="Larry D.J."/>
            <person name="Kronmiller B."/>
            <person name="Shen D."/>
            <person name="Strem M.D."/>
            <person name="Melnick R.L."/>
            <person name="Guiltinan M.J."/>
            <person name="Tyler B.M."/>
            <person name="Meinhardt L.W."/>
            <person name="Bailey B.A."/>
        </authorList>
    </citation>
    <scope>NUCLEOTIDE SEQUENCE [LARGE SCALE GENOMIC DNA]</scope>
    <source>
        <strain evidence="2">zdho120</strain>
    </source>
</reference>
<keyword evidence="2" id="KW-1185">Reference proteome</keyword>
<name>A0A225WCE9_9STRA</name>
<protein>
    <submittedName>
        <fullName evidence="1">Uncharacterized protein</fullName>
    </submittedName>
</protein>
<evidence type="ECO:0000313" key="1">
    <source>
        <dbReference type="EMBL" id="OWZ14657.1"/>
    </source>
</evidence>
<gene>
    <name evidence="1" type="ORF">PHMEG_00011833</name>
</gene>
<dbReference type="OrthoDB" id="111552at2759"/>
<accession>A0A225WCE9</accession>
<sequence length="119" mass="13691">MAAADSDLFTYHPDQRQRRIRVGESWRRLLGECLLMMRGQWADIDILLDPYFLHRPTTRDWVRWYPGLVSRATNLALPTANPPQPTDLITALFEWILGETIIAIPIPRLANKFNPPAAP</sequence>
<comment type="caution">
    <text evidence="1">The sequence shown here is derived from an EMBL/GenBank/DDBJ whole genome shotgun (WGS) entry which is preliminary data.</text>
</comment>
<dbReference type="Proteomes" id="UP000198211">
    <property type="component" value="Unassembled WGS sequence"/>
</dbReference>